<accession>A0A916SJN2</accession>
<evidence type="ECO:0000256" key="1">
    <source>
        <dbReference type="ARBA" id="ARBA00004651"/>
    </source>
</evidence>
<dbReference type="GO" id="GO:0008324">
    <property type="term" value="F:monoatomic cation transmembrane transporter activity"/>
    <property type="evidence" value="ECO:0007669"/>
    <property type="project" value="InterPro"/>
</dbReference>
<dbReference type="RefSeq" id="WP_188510181.1">
    <property type="nucleotide sequence ID" value="NZ_BMGB01000001.1"/>
</dbReference>
<comment type="similarity">
    <text evidence="2">Belongs to the CPA3 antiporters (TC 2.A.63) subunit E family.</text>
</comment>
<reference evidence="8" key="2">
    <citation type="submission" date="2020-09" db="EMBL/GenBank/DDBJ databases">
        <authorList>
            <person name="Sun Q."/>
            <person name="Zhou Y."/>
        </authorList>
    </citation>
    <scope>NUCLEOTIDE SEQUENCE</scope>
    <source>
        <strain evidence="8">CGMCC 1.12813</strain>
    </source>
</reference>
<evidence type="ECO:0000256" key="7">
    <source>
        <dbReference type="SAM" id="Phobius"/>
    </source>
</evidence>
<comment type="caution">
    <text evidence="8">The sequence shown here is derived from an EMBL/GenBank/DDBJ whole genome shotgun (WGS) entry which is preliminary data.</text>
</comment>
<proteinExistence type="inferred from homology"/>
<feature type="transmembrane region" description="Helical" evidence="7">
    <location>
        <begin position="114"/>
        <end position="132"/>
    </location>
</feature>
<reference evidence="8" key="1">
    <citation type="journal article" date="2014" name="Int. J. Syst. Evol. Microbiol.">
        <title>Complete genome sequence of Corynebacterium casei LMG S-19264T (=DSM 44701T), isolated from a smear-ripened cheese.</title>
        <authorList>
            <consortium name="US DOE Joint Genome Institute (JGI-PGF)"/>
            <person name="Walter F."/>
            <person name="Albersmeier A."/>
            <person name="Kalinowski J."/>
            <person name="Ruckert C."/>
        </authorList>
    </citation>
    <scope>NUCLEOTIDE SEQUENCE</scope>
    <source>
        <strain evidence="8">CGMCC 1.12813</strain>
    </source>
</reference>
<name>A0A916SJN2_9MICO</name>
<dbReference type="Proteomes" id="UP000606922">
    <property type="component" value="Unassembled WGS sequence"/>
</dbReference>
<keyword evidence="9" id="KW-1185">Reference proteome</keyword>
<dbReference type="Pfam" id="PF01899">
    <property type="entry name" value="MNHE"/>
    <property type="match status" value="1"/>
</dbReference>
<dbReference type="EMBL" id="BMGB01000001">
    <property type="protein sequence ID" value="GGB02749.1"/>
    <property type="molecule type" value="Genomic_DNA"/>
</dbReference>
<organism evidence="8 9">
    <name type="scientific">Conyzicola nivalis</name>
    <dbReference type="NCBI Taxonomy" id="1477021"/>
    <lineage>
        <taxon>Bacteria</taxon>
        <taxon>Bacillati</taxon>
        <taxon>Actinomycetota</taxon>
        <taxon>Actinomycetes</taxon>
        <taxon>Micrococcales</taxon>
        <taxon>Microbacteriaceae</taxon>
        <taxon>Conyzicola</taxon>
    </lineage>
</organism>
<evidence type="ECO:0000256" key="3">
    <source>
        <dbReference type="ARBA" id="ARBA00022475"/>
    </source>
</evidence>
<evidence type="ECO:0000313" key="9">
    <source>
        <dbReference type="Proteomes" id="UP000606922"/>
    </source>
</evidence>
<feature type="transmembrane region" description="Helical" evidence="7">
    <location>
        <begin position="68"/>
        <end position="94"/>
    </location>
</feature>
<evidence type="ECO:0000256" key="5">
    <source>
        <dbReference type="ARBA" id="ARBA00022989"/>
    </source>
</evidence>
<evidence type="ECO:0000313" key="8">
    <source>
        <dbReference type="EMBL" id="GGB02749.1"/>
    </source>
</evidence>
<protein>
    <submittedName>
        <fullName evidence="8">Na+/H+ antiporter subunit E</fullName>
    </submittedName>
</protein>
<keyword evidence="6 7" id="KW-0472">Membrane</keyword>
<keyword evidence="3" id="KW-1003">Cell membrane</keyword>
<keyword evidence="4 7" id="KW-0812">Transmembrane</keyword>
<dbReference type="NCBIfam" id="NF006521">
    <property type="entry name" value="PRK08965.1-5"/>
    <property type="match status" value="1"/>
</dbReference>
<evidence type="ECO:0000256" key="6">
    <source>
        <dbReference type="ARBA" id="ARBA00023136"/>
    </source>
</evidence>
<dbReference type="InterPro" id="IPR002758">
    <property type="entry name" value="Cation_antiport_E"/>
</dbReference>
<dbReference type="PANTHER" id="PTHR34584">
    <property type="entry name" value="NA(+)/H(+) ANTIPORTER SUBUNIT E1"/>
    <property type="match status" value="1"/>
</dbReference>
<comment type="subcellular location">
    <subcellularLocation>
        <location evidence="1">Cell membrane</location>
        <topology evidence="1">Multi-pass membrane protein</topology>
    </subcellularLocation>
</comment>
<evidence type="ECO:0000256" key="2">
    <source>
        <dbReference type="ARBA" id="ARBA00006228"/>
    </source>
</evidence>
<feature type="transmembrane region" description="Helical" evidence="7">
    <location>
        <begin position="37"/>
        <end position="56"/>
    </location>
</feature>
<gene>
    <name evidence="8" type="ORF">GCM10010979_16730</name>
</gene>
<keyword evidence="5 7" id="KW-1133">Transmembrane helix</keyword>
<dbReference type="GO" id="GO:0005886">
    <property type="term" value="C:plasma membrane"/>
    <property type="evidence" value="ECO:0007669"/>
    <property type="project" value="UniProtKB-SubCell"/>
</dbReference>
<dbReference type="PANTHER" id="PTHR34584:SF1">
    <property type="entry name" value="NA(+)_H(+) ANTIPORTER SUBUNIT E1"/>
    <property type="match status" value="1"/>
</dbReference>
<dbReference type="AlphaFoldDB" id="A0A916SJN2"/>
<sequence length="183" mass="20203">MTDHAANKHRRVRFLHQIPLIVALVVLWMLLWGNVSVLNLVTGLVLAIVVTRVFYLPPVDLTGRLHPGHLAVFIATFTSQLVGASFIVAAQAFGRRPARQNAVIAVQLYTRSDLIMTLTAIALSLIPGSLVLEADRANSILYLHVLNTPTVEAVENARRRVLLIERRIVRALGSHDDLERLGA</sequence>
<evidence type="ECO:0000256" key="4">
    <source>
        <dbReference type="ARBA" id="ARBA00022692"/>
    </source>
</evidence>
<feature type="transmembrane region" description="Helical" evidence="7">
    <location>
        <begin position="12"/>
        <end position="31"/>
    </location>
</feature>